<reference evidence="5" key="1">
    <citation type="journal article" date="2023" name="Mol. Phylogenet. Evol.">
        <title>Genome-scale phylogeny and comparative genomics of the fungal order Sordariales.</title>
        <authorList>
            <person name="Hensen N."/>
            <person name="Bonometti L."/>
            <person name="Westerberg I."/>
            <person name="Brannstrom I.O."/>
            <person name="Guillou S."/>
            <person name="Cros-Aarteil S."/>
            <person name="Calhoun S."/>
            <person name="Haridas S."/>
            <person name="Kuo A."/>
            <person name="Mondo S."/>
            <person name="Pangilinan J."/>
            <person name="Riley R."/>
            <person name="LaButti K."/>
            <person name="Andreopoulos B."/>
            <person name="Lipzen A."/>
            <person name="Chen C."/>
            <person name="Yan M."/>
            <person name="Daum C."/>
            <person name="Ng V."/>
            <person name="Clum A."/>
            <person name="Steindorff A."/>
            <person name="Ohm R.A."/>
            <person name="Martin F."/>
            <person name="Silar P."/>
            <person name="Natvig D.O."/>
            <person name="Lalanne C."/>
            <person name="Gautier V."/>
            <person name="Ament-Velasquez S.L."/>
            <person name="Kruys A."/>
            <person name="Hutchinson M.I."/>
            <person name="Powell A.J."/>
            <person name="Barry K."/>
            <person name="Miller A.N."/>
            <person name="Grigoriev I.V."/>
            <person name="Debuchy R."/>
            <person name="Gladieux P."/>
            <person name="Hiltunen Thoren M."/>
            <person name="Johannesson H."/>
        </authorList>
    </citation>
    <scope>NUCLEOTIDE SEQUENCE</scope>
    <source>
        <strain evidence="5">CBS 315.58</strain>
    </source>
</reference>
<reference evidence="5" key="2">
    <citation type="submission" date="2023-05" db="EMBL/GenBank/DDBJ databases">
        <authorList>
            <consortium name="Lawrence Berkeley National Laboratory"/>
            <person name="Steindorff A."/>
            <person name="Hensen N."/>
            <person name="Bonometti L."/>
            <person name="Westerberg I."/>
            <person name="Brannstrom I.O."/>
            <person name="Guillou S."/>
            <person name="Cros-Aarteil S."/>
            <person name="Calhoun S."/>
            <person name="Haridas S."/>
            <person name="Kuo A."/>
            <person name="Mondo S."/>
            <person name="Pangilinan J."/>
            <person name="Riley R."/>
            <person name="Labutti K."/>
            <person name="Andreopoulos B."/>
            <person name="Lipzen A."/>
            <person name="Chen C."/>
            <person name="Yanf M."/>
            <person name="Daum C."/>
            <person name="Ng V."/>
            <person name="Clum A."/>
            <person name="Ohm R."/>
            <person name="Martin F."/>
            <person name="Silar P."/>
            <person name="Natvig D."/>
            <person name="Lalanne C."/>
            <person name="Gautier V."/>
            <person name="Ament-Velasquez S.L."/>
            <person name="Kruys A."/>
            <person name="Hutchinson M.I."/>
            <person name="Powell A.J."/>
            <person name="Barry K."/>
            <person name="Miller A.N."/>
            <person name="Grigoriev I.V."/>
            <person name="Debuchy R."/>
            <person name="Gladieux P."/>
            <person name="Thoren M.H."/>
            <person name="Johannesson H."/>
        </authorList>
    </citation>
    <scope>NUCLEOTIDE SEQUENCE</scope>
    <source>
        <strain evidence="5">CBS 315.58</strain>
    </source>
</reference>
<dbReference type="EMBL" id="MU863928">
    <property type="protein sequence ID" value="KAK4199773.1"/>
    <property type="molecule type" value="Genomic_DNA"/>
</dbReference>
<dbReference type="InterPro" id="IPR041297">
    <property type="entry name" value="Crb2_Tudor"/>
</dbReference>
<dbReference type="Proteomes" id="UP001303160">
    <property type="component" value="Unassembled WGS sequence"/>
</dbReference>
<dbReference type="SUPFAM" id="SSF63748">
    <property type="entry name" value="Tudor/PWWP/MBT"/>
    <property type="match status" value="1"/>
</dbReference>
<feature type="region of interest" description="Disordered" evidence="3">
    <location>
        <begin position="160"/>
        <end position="190"/>
    </location>
</feature>
<feature type="region of interest" description="Disordered" evidence="3">
    <location>
        <begin position="48"/>
        <end position="99"/>
    </location>
</feature>
<organism evidence="5 6">
    <name type="scientific">Triangularia verruculosa</name>
    <dbReference type="NCBI Taxonomy" id="2587418"/>
    <lineage>
        <taxon>Eukaryota</taxon>
        <taxon>Fungi</taxon>
        <taxon>Dikarya</taxon>
        <taxon>Ascomycota</taxon>
        <taxon>Pezizomycotina</taxon>
        <taxon>Sordariomycetes</taxon>
        <taxon>Sordariomycetidae</taxon>
        <taxon>Sordariales</taxon>
        <taxon>Podosporaceae</taxon>
        <taxon>Triangularia</taxon>
    </lineage>
</organism>
<dbReference type="GO" id="GO:0005634">
    <property type="term" value="C:nucleus"/>
    <property type="evidence" value="ECO:0007669"/>
    <property type="project" value="UniProtKB-SubCell"/>
</dbReference>
<evidence type="ECO:0000256" key="3">
    <source>
        <dbReference type="SAM" id="MobiDB-lite"/>
    </source>
</evidence>
<dbReference type="Pfam" id="PF18115">
    <property type="entry name" value="Tudor_3"/>
    <property type="match status" value="1"/>
</dbReference>
<feature type="domain" description="Tudor" evidence="4">
    <location>
        <begin position="103"/>
        <end position="165"/>
    </location>
</feature>
<dbReference type="AlphaFoldDB" id="A0AAN6XFI4"/>
<evidence type="ECO:0000313" key="5">
    <source>
        <dbReference type="EMBL" id="KAK4199773.1"/>
    </source>
</evidence>
<evidence type="ECO:0000256" key="1">
    <source>
        <dbReference type="ARBA" id="ARBA00004123"/>
    </source>
</evidence>
<protein>
    <recommendedName>
        <fullName evidence="4">Tudor domain-containing protein</fullName>
    </recommendedName>
</protein>
<gene>
    <name evidence="5" type="ORF">QBC40DRAFT_175640</name>
</gene>
<feature type="compositionally biased region" description="Low complexity" evidence="3">
    <location>
        <begin position="171"/>
        <end position="190"/>
    </location>
</feature>
<feature type="compositionally biased region" description="Basic and acidic residues" evidence="3">
    <location>
        <begin position="73"/>
        <end position="83"/>
    </location>
</feature>
<dbReference type="CDD" id="cd20446">
    <property type="entry name" value="Tudor_SpSPF30-like"/>
    <property type="match status" value="1"/>
</dbReference>
<proteinExistence type="predicted"/>
<comment type="caution">
    <text evidence="5">The sequence shown here is derived from an EMBL/GenBank/DDBJ whole genome shotgun (WGS) entry which is preliminary data.</text>
</comment>
<evidence type="ECO:0000256" key="2">
    <source>
        <dbReference type="ARBA" id="ARBA00023242"/>
    </source>
</evidence>
<comment type="subcellular location">
    <subcellularLocation>
        <location evidence="1">Nucleus</location>
    </subcellularLocation>
</comment>
<accession>A0AAN6XFI4</accession>
<keyword evidence="2" id="KW-0539">Nucleus</keyword>
<keyword evidence="6" id="KW-1185">Reference proteome</keyword>
<sequence>MSAELEAERQEYENQLELVVTSLKDDPDNAELQTLKGDLEGMIQMINESIAELKPKSAPAPPKRQPSPSPAAPKEKWSRENHPAFKKTSAQEASEEKESEVIVNYQVNDTVMAKWATGDKGFYPARITSVTGSKTAPIYTVKFKSYDTVETLRAKDIKPMPAQKRKADGISTAPTAGPSSSSTTPGYGSGSATPVVNNGIVMSAAADMYPQAQAAAENPDEKPKPKFKKIKATKELEAGKNKWQEFTQKGKFGKAAKKESMFRTPEGVKGRGIWLHRLWPVHAQRSHSQSPHLSAQRRFGLSMLQKSLGLTRFVFYFQNLSRPIMGTFHHRPGGHGGIISSFGNIGKDTAASVGINWFRDQWNGELESSGFDILCG</sequence>
<dbReference type="PANTHER" id="PTHR46297">
    <property type="entry name" value="ZINC FINGER CCCH-TYPE WITH G PATCH DOMAIN-CONTAINING PROTEIN"/>
    <property type="match status" value="1"/>
</dbReference>
<dbReference type="SMART" id="SM00333">
    <property type="entry name" value="TUDOR"/>
    <property type="match status" value="1"/>
</dbReference>
<dbReference type="Gene3D" id="2.30.30.140">
    <property type="match status" value="1"/>
</dbReference>
<feature type="compositionally biased region" description="Pro residues" evidence="3">
    <location>
        <begin position="58"/>
        <end position="71"/>
    </location>
</feature>
<evidence type="ECO:0000259" key="4">
    <source>
        <dbReference type="SMART" id="SM00333"/>
    </source>
</evidence>
<name>A0AAN6XFI4_9PEZI</name>
<evidence type="ECO:0000313" key="6">
    <source>
        <dbReference type="Proteomes" id="UP001303160"/>
    </source>
</evidence>
<dbReference type="PANTHER" id="PTHR46297:SF2">
    <property type="entry name" value="TUDOR DOMAIN-CONTAINING PROTEIN"/>
    <property type="match status" value="1"/>
</dbReference>
<dbReference type="InterPro" id="IPR002999">
    <property type="entry name" value="Tudor"/>
</dbReference>